<dbReference type="Proteomes" id="UP001501444">
    <property type="component" value="Unassembled WGS sequence"/>
</dbReference>
<accession>A0ABN3GGW1</accession>
<keyword evidence="1" id="KW-0474">Menaquinone biosynthesis</keyword>
<evidence type="ECO:0000259" key="3">
    <source>
        <dbReference type="Pfam" id="PF01048"/>
    </source>
</evidence>
<name>A0ABN3GGW1_9ACTN</name>
<dbReference type="HAMAP" id="MF_00991">
    <property type="entry name" value="MqnB"/>
    <property type="match status" value="1"/>
</dbReference>
<dbReference type="Pfam" id="PF01048">
    <property type="entry name" value="PNP_UDP_1"/>
    <property type="match status" value="1"/>
</dbReference>
<comment type="caution">
    <text evidence="4">The sequence shown here is derived from an EMBL/GenBank/DDBJ whole genome shotgun (WGS) entry which is preliminary data.</text>
</comment>
<dbReference type="InterPro" id="IPR000845">
    <property type="entry name" value="Nucleoside_phosphorylase_d"/>
</dbReference>
<dbReference type="RefSeq" id="WP_344614039.1">
    <property type="nucleotide sequence ID" value="NZ_BAAARV010000030.1"/>
</dbReference>
<comment type="pathway">
    <text evidence="1">Quinol/quinone metabolism; menaquinone biosynthesis.</text>
</comment>
<comment type="catalytic activity">
    <reaction evidence="1">
        <text>futalosine + H2O = dehypoxanthine futalosine + hypoxanthine</text>
        <dbReference type="Rhea" id="RHEA:25904"/>
        <dbReference type="ChEBI" id="CHEBI:15377"/>
        <dbReference type="ChEBI" id="CHEBI:17368"/>
        <dbReference type="ChEBI" id="CHEBI:58863"/>
        <dbReference type="ChEBI" id="CHEBI:58864"/>
        <dbReference type="EC" id="3.2.2.26"/>
    </reaction>
</comment>
<dbReference type="NCBIfam" id="TIGR03664">
    <property type="entry name" value="fut_nucase"/>
    <property type="match status" value="1"/>
</dbReference>
<dbReference type="PANTHER" id="PTHR46832">
    <property type="entry name" value="5'-METHYLTHIOADENOSINE/S-ADENOSYLHOMOCYSTEINE NUCLEOSIDASE"/>
    <property type="match status" value="1"/>
</dbReference>
<organism evidence="4 5">
    <name type="scientific">Dactylosporangium salmoneum</name>
    <dbReference type="NCBI Taxonomy" id="53361"/>
    <lineage>
        <taxon>Bacteria</taxon>
        <taxon>Bacillati</taxon>
        <taxon>Actinomycetota</taxon>
        <taxon>Actinomycetes</taxon>
        <taxon>Micromonosporales</taxon>
        <taxon>Micromonosporaceae</taxon>
        <taxon>Dactylosporangium</taxon>
    </lineage>
</organism>
<comment type="similarity">
    <text evidence="1">Belongs to the PNP/UDP phosphorylase family. Futalosine hydrolase subfamily.</text>
</comment>
<dbReference type="SUPFAM" id="SSF53167">
    <property type="entry name" value="Purine and uridine phosphorylases"/>
    <property type="match status" value="1"/>
</dbReference>
<keyword evidence="1 4" id="KW-0378">Hydrolase</keyword>
<evidence type="ECO:0000256" key="2">
    <source>
        <dbReference type="NCBIfam" id="TIGR03664"/>
    </source>
</evidence>
<dbReference type="GO" id="GO:0016787">
    <property type="term" value="F:hydrolase activity"/>
    <property type="evidence" value="ECO:0007669"/>
    <property type="project" value="UniProtKB-KW"/>
</dbReference>
<dbReference type="InterPro" id="IPR019963">
    <property type="entry name" value="FL_hydrolase_MqnB"/>
</dbReference>
<dbReference type="InterPro" id="IPR035994">
    <property type="entry name" value="Nucleoside_phosphorylase_sf"/>
</dbReference>
<reference evidence="4 5" key="1">
    <citation type="journal article" date="2019" name="Int. J. Syst. Evol. Microbiol.">
        <title>The Global Catalogue of Microorganisms (GCM) 10K type strain sequencing project: providing services to taxonomists for standard genome sequencing and annotation.</title>
        <authorList>
            <consortium name="The Broad Institute Genomics Platform"/>
            <consortium name="The Broad Institute Genome Sequencing Center for Infectious Disease"/>
            <person name="Wu L."/>
            <person name="Ma J."/>
        </authorList>
    </citation>
    <scope>NUCLEOTIDE SEQUENCE [LARGE SCALE GENOMIC DNA]</scope>
    <source>
        <strain evidence="4 5">JCM 3272</strain>
    </source>
</reference>
<dbReference type="EMBL" id="BAAARV010000030">
    <property type="protein sequence ID" value="GAA2351034.1"/>
    <property type="molecule type" value="Genomic_DNA"/>
</dbReference>
<dbReference type="PANTHER" id="PTHR46832:SF2">
    <property type="entry name" value="FUTALOSINE HYDROLASE"/>
    <property type="match status" value="1"/>
</dbReference>
<evidence type="ECO:0000313" key="5">
    <source>
        <dbReference type="Proteomes" id="UP001501444"/>
    </source>
</evidence>
<dbReference type="EC" id="3.2.2.26" evidence="1 2"/>
<evidence type="ECO:0000256" key="1">
    <source>
        <dbReference type="HAMAP-Rule" id="MF_00991"/>
    </source>
</evidence>
<proteinExistence type="inferred from homology"/>
<protein>
    <recommendedName>
        <fullName evidence="1 2">Futalosine hydrolase</fullName>
        <shortName evidence="1">FL hydrolase</shortName>
        <ecNumber evidence="1 2">3.2.2.26</ecNumber>
    </recommendedName>
    <alternativeName>
        <fullName evidence="1">Futalosine nucleosidase</fullName>
    </alternativeName>
    <alternativeName>
        <fullName evidence="1">Menaquinone biosynthetic enzyme MqnB</fullName>
    </alternativeName>
</protein>
<keyword evidence="5" id="KW-1185">Reference proteome</keyword>
<sequence length="232" mass="23624">MRRFLGYERALIVTAVEAERAAVLGGLGVDGQAPDALETGAPVVVVACGVGPAAAAAVTSQFLTMAMQQGAPFDVVVSAGIAGGFAGRVEIGGLVVATESIAADLGAEGPDGYQSVDDLGFGTSRHDADPALLRQLRQALPEAVGGPVLTVSTVTGTAHSKELIEKRHPDAVAEAMEGFGVATAARLWPAAAFGEIRSVSNAVGPRDRAAWRIPQALATLRETFAILTGRGL</sequence>
<comment type="function">
    <text evidence="1">Catalyzes the hydrolysis of futalosine (FL) to dehypoxanthine futalosine (DHFL) and hypoxanthine, a step in the biosynthesis of menaquinone (MK, vitamin K2).</text>
</comment>
<dbReference type="Gene3D" id="3.40.50.1580">
    <property type="entry name" value="Nucleoside phosphorylase domain"/>
    <property type="match status" value="1"/>
</dbReference>
<dbReference type="CDD" id="cd17766">
    <property type="entry name" value="futalosine_nucleosidase_MqnB"/>
    <property type="match status" value="1"/>
</dbReference>
<dbReference type="NCBIfam" id="NF006087">
    <property type="entry name" value="PRK08236.1"/>
    <property type="match status" value="1"/>
</dbReference>
<feature type="domain" description="Nucleoside phosphorylase" evidence="3">
    <location>
        <begin position="39"/>
        <end position="215"/>
    </location>
</feature>
<evidence type="ECO:0000313" key="4">
    <source>
        <dbReference type="EMBL" id="GAA2351034.1"/>
    </source>
</evidence>
<gene>
    <name evidence="1" type="primary">mqnB</name>
    <name evidence="4" type="ORF">GCM10010170_040950</name>
</gene>